<evidence type="ECO:0000256" key="3">
    <source>
        <dbReference type="ARBA" id="ARBA00022840"/>
    </source>
</evidence>
<accession>A0A2D3NTY5</accession>
<evidence type="ECO:0000256" key="1">
    <source>
        <dbReference type="ARBA" id="ARBA00022741"/>
    </source>
</evidence>
<evidence type="ECO:0000313" key="5">
    <source>
        <dbReference type="EMBL" id="ATV58875.1"/>
    </source>
</evidence>
<dbReference type="EMBL" id="CP024699">
    <property type="protein sequence ID" value="ATV58875.1"/>
    <property type="molecule type" value="Genomic_DNA"/>
</dbReference>
<feature type="domain" description="Carboxyltransferase" evidence="4">
    <location>
        <begin position="25"/>
        <end position="302"/>
    </location>
</feature>
<dbReference type="SMART" id="SM00797">
    <property type="entry name" value="AHS2"/>
    <property type="match status" value="1"/>
</dbReference>
<evidence type="ECO:0000313" key="6">
    <source>
        <dbReference type="Proteomes" id="UP000230056"/>
    </source>
</evidence>
<gene>
    <name evidence="5" type="ORF">CTM72_03370</name>
</gene>
<dbReference type="InterPro" id="IPR003778">
    <property type="entry name" value="CT_A_B"/>
</dbReference>
<dbReference type="AlphaFoldDB" id="A0A2D3NTY5"/>
<dbReference type="PANTHER" id="PTHR43309">
    <property type="entry name" value="5-OXOPROLINASE SUBUNIT C"/>
    <property type="match status" value="1"/>
</dbReference>
<keyword evidence="2" id="KW-0378">Hydrolase</keyword>
<protein>
    <submittedName>
        <fullName evidence="5">Urea carboxylase</fullName>
    </submittedName>
</protein>
<sequence>MPSIKAHKPGLCTTIQDIGRIGYQQFGIPVSGVMDEFAFIVANYLVESDKNNAVLEIPFLGPTLEFDFDVTIAITGGEIQAKINNQDVKMWESINVKKGDNLSFGSLKSGMRAYLAFSAEIDVPVIMGSKSTLLKSKLGGFEGRQLKMGDIINFKNVKVLSKKNTLDKKYIPTYSHNQNIRIVLGPQDDYFEESSIKTMLENKYQVTKDADRMGMRLAGEVIKHKNKADIISDAAVFGSIQVPGNGQPIILLADRQTTGGYTKIATVIKADLPKLAQMLPNDTIEFSLMNIEEAQKEYREFYRILDEIKESFVVKPRVYTEKQLYVSKKLFGNRRKK</sequence>
<dbReference type="Proteomes" id="UP000230056">
    <property type="component" value="Chromosome"/>
</dbReference>
<dbReference type="InterPro" id="IPR029000">
    <property type="entry name" value="Cyclophilin-like_dom_sf"/>
</dbReference>
<evidence type="ECO:0000259" key="4">
    <source>
        <dbReference type="SMART" id="SM00797"/>
    </source>
</evidence>
<dbReference type="Gene3D" id="2.40.100.10">
    <property type="entry name" value="Cyclophilin-like"/>
    <property type="match status" value="1"/>
</dbReference>
<keyword evidence="3" id="KW-0067">ATP-binding</keyword>
<evidence type="ECO:0000256" key="2">
    <source>
        <dbReference type="ARBA" id="ARBA00022801"/>
    </source>
</evidence>
<dbReference type="GO" id="GO:0016787">
    <property type="term" value="F:hydrolase activity"/>
    <property type="evidence" value="ECO:0007669"/>
    <property type="project" value="UniProtKB-KW"/>
</dbReference>
<dbReference type="GO" id="GO:0005524">
    <property type="term" value="F:ATP binding"/>
    <property type="evidence" value="ECO:0007669"/>
    <property type="project" value="UniProtKB-KW"/>
</dbReference>
<organism evidence="5 6">
    <name type="scientific">Fusobacterium pseudoperiodonticum</name>
    <dbReference type="NCBI Taxonomy" id="2663009"/>
    <lineage>
        <taxon>Bacteria</taxon>
        <taxon>Fusobacteriati</taxon>
        <taxon>Fusobacteriota</taxon>
        <taxon>Fusobacteriia</taxon>
        <taxon>Fusobacteriales</taxon>
        <taxon>Fusobacteriaceae</taxon>
        <taxon>Fusobacterium</taxon>
    </lineage>
</organism>
<reference evidence="5 6" key="1">
    <citation type="submission" date="2017-11" db="EMBL/GenBank/DDBJ databases">
        <title>Genome sequencing of Fusobacterium periodonticum KCOM 1261.</title>
        <authorList>
            <person name="Kook J.-K."/>
            <person name="Park S.-N."/>
            <person name="Lim Y.K."/>
        </authorList>
    </citation>
    <scope>NUCLEOTIDE SEQUENCE [LARGE SCALE GENOMIC DNA]</scope>
    <source>
        <strain evidence="5 6">KCOM 1261</strain>
    </source>
</reference>
<dbReference type="SUPFAM" id="SSF50891">
    <property type="entry name" value="Cyclophilin-like"/>
    <property type="match status" value="1"/>
</dbReference>
<dbReference type="RefSeq" id="WP_100024486.1">
    <property type="nucleotide sequence ID" value="NZ_CP024699.1"/>
</dbReference>
<dbReference type="PANTHER" id="PTHR43309:SF5">
    <property type="entry name" value="5-OXOPROLINASE SUBUNIT C"/>
    <property type="match status" value="1"/>
</dbReference>
<keyword evidence="1" id="KW-0547">Nucleotide-binding</keyword>
<dbReference type="NCBIfam" id="TIGR00724">
    <property type="entry name" value="urea_amlyse_rel"/>
    <property type="match status" value="1"/>
</dbReference>
<dbReference type="Pfam" id="PF02626">
    <property type="entry name" value="CT_A_B"/>
    <property type="match status" value="1"/>
</dbReference>
<dbReference type="InterPro" id="IPR052708">
    <property type="entry name" value="PxpC"/>
</dbReference>
<name>A0A2D3NTY5_9FUSO</name>
<proteinExistence type="predicted"/>